<proteinExistence type="predicted"/>
<keyword evidence="2" id="KW-1133">Transmembrane helix</keyword>
<protein>
    <submittedName>
        <fullName evidence="3">Uncharacterized protein</fullName>
    </submittedName>
</protein>
<name>A0A078A7I5_STYLE</name>
<evidence type="ECO:0000256" key="2">
    <source>
        <dbReference type="SAM" id="Phobius"/>
    </source>
</evidence>
<evidence type="ECO:0000313" key="3">
    <source>
        <dbReference type="EMBL" id="CDW77512.1"/>
    </source>
</evidence>
<keyword evidence="2" id="KW-0812">Transmembrane</keyword>
<reference evidence="3 4" key="1">
    <citation type="submission" date="2014-06" db="EMBL/GenBank/DDBJ databases">
        <authorList>
            <person name="Swart Estienne"/>
        </authorList>
    </citation>
    <scope>NUCLEOTIDE SEQUENCE [LARGE SCALE GENOMIC DNA]</scope>
    <source>
        <strain evidence="3 4">130c</strain>
    </source>
</reference>
<dbReference type="AlphaFoldDB" id="A0A078A7I5"/>
<keyword evidence="2" id="KW-0472">Membrane</keyword>
<dbReference type="InParanoid" id="A0A078A7I5"/>
<keyword evidence="4" id="KW-1185">Reference proteome</keyword>
<feature type="region of interest" description="Disordered" evidence="1">
    <location>
        <begin position="238"/>
        <end position="290"/>
    </location>
</feature>
<feature type="compositionally biased region" description="Low complexity" evidence="1">
    <location>
        <begin position="246"/>
        <end position="290"/>
    </location>
</feature>
<gene>
    <name evidence="3" type="primary">Contig18355.g19500</name>
    <name evidence="3" type="ORF">STYLEM_6475</name>
</gene>
<accession>A0A078A7I5</accession>
<evidence type="ECO:0000256" key="1">
    <source>
        <dbReference type="SAM" id="MobiDB-lite"/>
    </source>
</evidence>
<organism evidence="3 4">
    <name type="scientific">Stylonychia lemnae</name>
    <name type="common">Ciliate</name>
    <dbReference type="NCBI Taxonomy" id="5949"/>
    <lineage>
        <taxon>Eukaryota</taxon>
        <taxon>Sar</taxon>
        <taxon>Alveolata</taxon>
        <taxon>Ciliophora</taxon>
        <taxon>Intramacronucleata</taxon>
        <taxon>Spirotrichea</taxon>
        <taxon>Stichotrichia</taxon>
        <taxon>Sporadotrichida</taxon>
        <taxon>Oxytrichidae</taxon>
        <taxon>Stylonychinae</taxon>
        <taxon>Stylonychia</taxon>
    </lineage>
</organism>
<sequence>MLIQTKIIFFLNLVLTYSLLISTKSSGSRSSFSRSSYRSSSFSTSYYTYFNFYTNTYSYRAIGTQDGWWWIIFAILTGFMLLICIFIWSIARCMGVHFCAIFQSLFLCKCSQYKQIDARYKEAIAHNNRQQPQQSEADNDLRVMQQQAASDNGIYQMNSVLGHQPVINQNQNYPNSIQGYPKVDHDPFYSARLQATHDQSILVNQTIIQAPPISYTFNPQPQQLVYQQPVIYQPQEYPIQQPPQFDPNQQQPQLMQNQPMYDPNQQYAAGYPQQQPTGYVPSGYGYPPPQ</sequence>
<dbReference type="Proteomes" id="UP000039865">
    <property type="component" value="Unassembled WGS sequence"/>
</dbReference>
<dbReference type="EMBL" id="CCKQ01006223">
    <property type="protein sequence ID" value="CDW77512.1"/>
    <property type="molecule type" value="Genomic_DNA"/>
</dbReference>
<feature type="transmembrane region" description="Helical" evidence="2">
    <location>
        <begin position="67"/>
        <end position="88"/>
    </location>
</feature>
<evidence type="ECO:0000313" key="4">
    <source>
        <dbReference type="Proteomes" id="UP000039865"/>
    </source>
</evidence>
<feature type="transmembrane region" description="Helical" evidence="2">
    <location>
        <begin position="7"/>
        <end position="23"/>
    </location>
</feature>